<dbReference type="PROSITE" id="PS51228">
    <property type="entry name" value="ACB_2"/>
    <property type="match status" value="1"/>
</dbReference>
<evidence type="ECO:0000256" key="2">
    <source>
        <dbReference type="ARBA" id="ARBA00023121"/>
    </source>
</evidence>
<evidence type="ECO:0000313" key="5">
    <source>
        <dbReference type="EMBL" id="KAL1841985.1"/>
    </source>
</evidence>
<dbReference type="SUPFAM" id="SSF47027">
    <property type="entry name" value="Acyl-CoA binding protein"/>
    <property type="match status" value="2"/>
</dbReference>
<dbReference type="InterPro" id="IPR000582">
    <property type="entry name" value="Acyl-CoA-binding_protein"/>
</dbReference>
<organism evidence="5 6">
    <name type="scientific">Humicola insolens</name>
    <name type="common">Soft-rot fungus</name>
    <dbReference type="NCBI Taxonomy" id="85995"/>
    <lineage>
        <taxon>Eukaryota</taxon>
        <taxon>Fungi</taxon>
        <taxon>Dikarya</taxon>
        <taxon>Ascomycota</taxon>
        <taxon>Pezizomycotina</taxon>
        <taxon>Sordariomycetes</taxon>
        <taxon>Sordariomycetidae</taxon>
        <taxon>Sordariales</taxon>
        <taxon>Chaetomiaceae</taxon>
        <taxon>Mycothermus</taxon>
    </lineage>
</organism>
<accession>A0ABR3VJN6</accession>
<gene>
    <name evidence="5" type="ORF">VTJ49DRAFT_6228</name>
</gene>
<dbReference type="EMBL" id="JAZGSY010000057">
    <property type="protein sequence ID" value="KAL1841985.1"/>
    <property type="molecule type" value="Genomic_DNA"/>
</dbReference>
<evidence type="ECO:0000256" key="3">
    <source>
        <dbReference type="SAM" id="MobiDB-lite"/>
    </source>
</evidence>
<sequence>MSEIVQSEAFKQAVVDSKKLIRRPTNEELLDIYALYKVGTGEDFSKATKPGMMDFKASRSSQSTTPPPYPRKAKTRTRRHSGRGISQGTAANTHQGKAKYNAWKKAVDDGLTAEQAQEKYVAKIEELKGIHGYDPNKEPEAVGGQ</sequence>
<name>A0ABR3VJN6_HUMIN</name>
<comment type="similarity">
    <text evidence="1">Belongs to the ACBP family.</text>
</comment>
<dbReference type="PANTHER" id="PTHR23310">
    <property type="entry name" value="ACYL-COA-BINDING PROTEIN, ACBP"/>
    <property type="match status" value="1"/>
</dbReference>
<protein>
    <recommendedName>
        <fullName evidence="4">ACB domain-containing protein</fullName>
    </recommendedName>
</protein>
<dbReference type="Pfam" id="PF00887">
    <property type="entry name" value="ACBP"/>
    <property type="match status" value="1"/>
</dbReference>
<evidence type="ECO:0000256" key="1">
    <source>
        <dbReference type="ARBA" id="ARBA00005567"/>
    </source>
</evidence>
<dbReference type="Gene3D" id="1.20.80.10">
    <property type="match status" value="1"/>
</dbReference>
<dbReference type="Proteomes" id="UP001583172">
    <property type="component" value="Unassembled WGS sequence"/>
</dbReference>
<feature type="compositionally biased region" description="Polar residues" evidence="3">
    <location>
        <begin position="84"/>
        <end position="95"/>
    </location>
</feature>
<dbReference type="PANTHER" id="PTHR23310:SF62">
    <property type="entry name" value="ACYL-COA BINDING PROTEIN 1, ISOFORM A"/>
    <property type="match status" value="1"/>
</dbReference>
<evidence type="ECO:0000259" key="4">
    <source>
        <dbReference type="PROSITE" id="PS51228"/>
    </source>
</evidence>
<dbReference type="InterPro" id="IPR014352">
    <property type="entry name" value="FERM/acyl-CoA-bd_prot_sf"/>
</dbReference>
<proteinExistence type="inferred from homology"/>
<feature type="compositionally biased region" description="Basic residues" evidence="3">
    <location>
        <begin position="71"/>
        <end position="82"/>
    </location>
</feature>
<comment type="caution">
    <text evidence="5">The sequence shown here is derived from an EMBL/GenBank/DDBJ whole genome shotgun (WGS) entry which is preliminary data.</text>
</comment>
<keyword evidence="6" id="KW-1185">Reference proteome</keyword>
<dbReference type="PRINTS" id="PR00689">
    <property type="entry name" value="ACOABINDINGP"/>
</dbReference>
<reference evidence="5 6" key="1">
    <citation type="journal article" date="2024" name="Commun. Biol.">
        <title>Comparative genomic analysis of thermophilic fungi reveals convergent evolutionary adaptations and gene losses.</title>
        <authorList>
            <person name="Steindorff A.S."/>
            <person name="Aguilar-Pontes M.V."/>
            <person name="Robinson A.J."/>
            <person name="Andreopoulos B."/>
            <person name="LaButti K."/>
            <person name="Kuo A."/>
            <person name="Mondo S."/>
            <person name="Riley R."/>
            <person name="Otillar R."/>
            <person name="Haridas S."/>
            <person name="Lipzen A."/>
            <person name="Grimwood J."/>
            <person name="Schmutz J."/>
            <person name="Clum A."/>
            <person name="Reid I.D."/>
            <person name="Moisan M.C."/>
            <person name="Butler G."/>
            <person name="Nguyen T.T.M."/>
            <person name="Dewar K."/>
            <person name="Conant G."/>
            <person name="Drula E."/>
            <person name="Henrissat B."/>
            <person name="Hansel C."/>
            <person name="Singer S."/>
            <person name="Hutchinson M.I."/>
            <person name="de Vries R.P."/>
            <person name="Natvig D.O."/>
            <person name="Powell A.J."/>
            <person name="Tsang A."/>
            <person name="Grigoriev I.V."/>
        </authorList>
    </citation>
    <scope>NUCLEOTIDE SEQUENCE [LARGE SCALE GENOMIC DNA]</scope>
    <source>
        <strain evidence="5 6">CBS 620.91</strain>
    </source>
</reference>
<keyword evidence="2" id="KW-0446">Lipid-binding</keyword>
<evidence type="ECO:0000313" key="6">
    <source>
        <dbReference type="Proteomes" id="UP001583172"/>
    </source>
</evidence>
<feature type="domain" description="ACB" evidence="4">
    <location>
        <begin position="6"/>
        <end position="133"/>
    </location>
</feature>
<dbReference type="InterPro" id="IPR035984">
    <property type="entry name" value="Acyl-CoA-binding_sf"/>
</dbReference>
<feature type="region of interest" description="Disordered" evidence="3">
    <location>
        <begin position="43"/>
        <end position="98"/>
    </location>
</feature>